<feature type="domain" description="Dihydroprymidine dehydrogenase" evidence="6">
    <location>
        <begin position="24"/>
        <end position="131"/>
    </location>
</feature>
<keyword evidence="1" id="KW-0028">Amino-acid biosynthesis</keyword>
<dbReference type="InterPro" id="IPR009051">
    <property type="entry name" value="Helical_ferredxn"/>
</dbReference>
<dbReference type="GO" id="GO:0016639">
    <property type="term" value="F:oxidoreductase activity, acting on the CH-NH2 group of donors, NAD or NADP as acceptor"/>
    <property type="evidence" value="ECO:0007669"/>
    <property type="project" value="InterPro"/>
</dbReference>
<evidence type="ECO:0000259" key="5">
    <source>
        <dbReference type="Pfam" id="PF07992"/>
    </source>
</evidence>
<dbReference type="Pfam" id="PF07992">
    <property type="entry name" value="Pyr_redox_2"/>
    <property type="match status" value="1"/>
</dbReference>
<sequence>MGKVLGFLDFNRQEYQKEPVKVRVRHWDEFIEYPSQEEMKNQGARCMDCGVPFCHWACPVSNLIPHFDDLVYRGCWREAFEMLMKTNNFPEFTGRVCPAPCENSCVLAIHEPAVTIKNIEYSIIEQAYREGWMKPEPPEFRTGKKVAVIGSGPAGLACADELNKMGHSVTVFEKNEFIGGIMALGIPEFKLQAKFINRRLAIMEEEGVTFKTGAYVGRDISVNQLRQEFDALVLCGGAEKPRDLTVEGRDLNGVHFAMDFLTQQNRVNRGIAIPSDQRILATGKRVIVLGGGDTGADCVGTANRQGAASIKQFELLPEPPKERPADNPWPQWARILRSSTSHEEGNVIRDYSIMTKRLTGENGVVKKLHGVRLEFGEPDAAGRRDMKEIPGSEFIEDADLVVLAMGFVSPIKEGMLEELGVALDGRGNVNADDSRMTSVPGVFAAGDMRRGQSLVVWAIHEGRAAAKGVQKYLAARS</sequence>
<dbReference type="NCBIfam" id="TIGR01317">
    <property type="entry name" value="GOGAT_sm_gam"/>
    <property type="match status" value="1"/>
</dbReference>
<keyword evidence="3" id="KW-0314">Glutamate biosynthesis</keyword>
<dbReference type="GO" id="GO:0006537">
    <property type="term" value="P:glutamate biosynthetic process"/>
    <property type="evidence" value="ECO:0007669"/>
    <property type="project" value="UniProtKB-KW"/>
</dbReference>
<protein>
    <submittedName>
        <fullName evidence="7">Glutamate synthase (NADH) small subunit</fullName>
    </submittedName>
</protein>
<dbReference type="InterPro" id="IPR006005">
    <property type="entry name" value="Glut_synth_ssu1"/>
</dbReference>
<evidence type="ECO:0000256" key="2">
    <source>
        <dbReference type="ARBA" id="ARBA00023002"/>
    </source>
</evidence>
<evidence type="ECO:0000313" key="7">
    <source>
        <dbReference type="EMBL" id="GAK53979.1"/>
    </source>
</evidence>
<dbReference type="AlphaFoldDB" id="A0A081BRE8"/>
<dbReference type="Proteomes" id="UP000030700">
    <property type="component" value="Unassembled WGS sequence"/>
</dbReference>
<dbReference type="GO" id="GO:0051536">
    <property type="term" value="F:iron-sulfur cluster binding"/>
    <property type="evidence" value="ECO:0007669"/>
    <property type="project" value="InterPro"/>
</dbReference>
<organism evidence="7">
    <name type="scientific">Candidatus Moduliflexus flocculans</name>
    <dbReference type="NCBI Taxonomy" id="1499966"/>
    <lineage>
        <taxon>Bacteria</taxon>
        <taxon>Candidatus Moduliflexota</taxon>
        <taxon>Candidatus Moduliflexia</taxon>
        <taxon>Candidatus Moduliflexales</taxon>
        <taxon>Candidatus Moduliflexaceae</taxon>
    </lineage>
</organism>
<dbReference type="SUPFAM" id="SSF46548">
    <property type="entry name" value="alpha-helical ferredoxin"/>
    <property type="match status" value="1"/>
</dbReference>
<dbReference type="PANTHER" id="PTHR43100">
    <property type="entry name" value="GLUTAMATE SYNTHASE [NADPH] SMALL CHAIN"/>
    <property type="match status" value="1"/>
</dbReference>
<evidence type="ECO:0000256" key="4">
    <source>
        <dbReference type="ARBA" id="ARBA00029440"/>
    </source>
</evidence>
<dbReference type="PANTHER" id="PTHR43100:SF1">
    <property type="entry name" value="GLUTAMATE SYNTHASE [NADPH] SMALL CHAIN"/>
    <property type="match status" value="1"/>
</dbReference>
<dbReference type="EMBL" id="DF820460">
    <property type="protein sequence ID" value="GAK53979.1"/>
    <property type="molecule type" value="Genomic_DNA"/>
</dbReference>
<reference evidence="7" key="1">
    <citation type="journal article" date="2015" name="PeerJ">
        <title>First genomic representation of candidate bacterial phylum KSB3 points to enhanced environmental sensing as a trigger of wastewater bulking.</title>
        <authorList>
            <person name="Sekiguchi Y."/>
            <person name="Ohashi A."/>
            <person name="Parks D.H."/>
            <person name="Yamauchi T."/>
            <person name="Tyson G.W."/>
            <person name="Hugenholtz P."/>
        </authorList>
    </citation>
    <scope>NUCLEOTIDE SEQUENCE [LARGE SCALE GENOMIC DNA]</scope>
</reference>
<gene>
    <name evidence="7" type="ORF">U14_05256</name>
</gene>
<dbReference type="InterPro" id="IPR023753">
    <property type="entry name" value="FAD/NAD-binding_dom"/>
</dbReference>
<accession>A0A081BRE8</accession>
<evidence type="ECO:0000256" key="1">
    <source>
        <dbReference type="ARBA" id="ARBA00022605"/>
    </source>
</evidence>
<name>A0A081BRE8_9BACT</name>
<dbReference type="Gene3D" id="3.50.50.60">
    <property type="entry name" value="FAD/NAD(P)-binding domain"/>
    <property type="match status" value="2"/>
</dbReference>
<dbReference type="STRING" id="1499966.U14_05256"/>
<keyword evidence="8" id="KW-1185">Reference proteome</keyword>
<evidence type="ECO:0000256" key="3">
    <source>
        <dbReference type="ARBA" id="ARBA00023164"/>
    </source>
</evidence>
<evidence type="ECO:0000313" key="8">
    <source>
        <dbReference type="Proteomes" id="UP000030700"/>
    </source>
</evidence>
<keyword evidence="2" id="KW-0560">Oxidoreductase</keyword>
<dbReference type="SUPFAM" id="SSF51971">
    <property type="entry name" value="Nucleotide-binding domain"/>
    <property type="match status" value="2"/>
</dbReference>
<comment type="pathway">
    <text evidence="4">Amino-acid biosynthesis.</text>
</comment>
<evidence type="ECO:0000259" key="6">
    <source>
        <dbReference type="Pfam" id="PF14691"/>
    </source>
</evidence>
<proteinExistence type="predicted"/>
<dbReference type="InterPro" id="IPR051394">
    <property type="entry name" value="Glutamate_Synthase"/>
</dbReference>
<dbReference type="PRINTS" id="PR00419">
    <property type="entry name" value="ADXRDTASE"/>
</dbReference>
<dbReference type="InterPro" id="IPR028261">
    <property type="entry name" value="DPD_II"/>
</dbReference>
<dbReference type="Gene3D" id="1.10.1060.10">
    <property type="entry name" value="Alpha-helical ferredoxin"/>
    <property type="match status" value="1"/>
</dbReference>
<dbReference type="Pfam" id="PF14691">
    <property type="entry name" value="Fer4_20"/>
    <property type="match status" value="1"/>
</dbReference>
<feature type="domain" description="FAD/NAD(P)-binding" evidence="5">
    <location>
        <begin position="144"/>
        <end position="462"/>
    </location>
</feature>
<dbReference type="HOGENOM" id="CLU_000422_3_1_0"/>
<dbReference type="InterPro" id="IPR036188">
    <property type="entry name" value="FAD/NAD-bd_sf"/>
</dbReference>